<feature type="transmembrane region" description="Helical" evidence="1">
    <location>
        <begin position="231"/>
        <end position="251"/>
    </location>
</feature>
<name>A0A8J7YWQ7_9CYAN</name>
<keyword evidence="1" id="KW-0812">Transmembrane</keyword>
<reference evidence="3" key="1">
    <citation type="submission" date="2019-12" db="EMBL/GenBank/DDBJ databases">
        <title>High-Quality draft genome sequences of three cyanobacteria isolated from the limestone walls of the Old Cathedral of Coimbra.</title>
        <authorList>
            <person name="Tiago I."/>
            <person name="Soares F."/>
            <person name="Portugal A."/>
        </authorList>
    </citation>
    <scope>NUCLEOTIDE SEQUENCE</scope>
    <source>
        <strain evidence="3">A</strain>
    </source>
</reference>
<keyword evidence="4" id="KW-1185">Reference proteome</keyword>
<gene>
    <name evidence="3" type="ORF">GS601_01750</name>
</gene>
<evidence type="ECO:0000256" key="2">
    <source>
        <dbReference type="SAM" id="SignalP"/>
    </source>
</evidence>
<proteinExistence type="predicted"/>
<feature type="transmembrane region" description="Helical" evidence="1">
    <location>
        <begin position="330"/>
        <end position="352"/>
    </location>
</feature>
<organism evidence="3 4">
    <name type="scientific">Myxacorys almedinensis A</name>
    <dbReference type="NCBI Taxonomy" id="2690445"/>
    <lineage>
        <taxon>Bacteria</taxon>
        <taxon>Bacillati</taxon>
        <taxon>Cyanobacteriota</taxon>
        <taxon>Cyanophyceae</taxon>
        <taxon>Leptolyngbyales</taxon>
        <taxon>Leptolyngbyaceae</taxon>
        <taxon>Myxacorys</taxon>
        <taxon>Myxacorys almedinensis</taxon>
    </lineage>
</organism>
<sequence length="353" mass="38633">MKRNCLKLILIFAVICVLSPCPVAANAPAPPPYLWFTFLDQPAVEGMQLIGCQTALCEKPTLLMQHGTCVRSSCLKAQPRLEAPHRFECAADRCLYQGVSLQAAPLAPYLKLIGQFQNRVRSSQAFVTDFRNPLAGYAARHLLVRTQNEELLVFPDRQAMKPSRWELSGRALAITQVSEVGIAAVFFVGKKFTQTFTVRVLSAIALINLFTFPVVWFFFPSLQPFEYRATRVLGATSLLIAIAFSAALARMKTTSLNVLIRIFTIWVIALPIALVIGFIAAFLVGYGESFPASAGIPRWVTLPVSGGVAIAAEAWLLARLSHPHLSPIQAGLVSLVMNASSVWLNLAVLPALR</sequence>
<dbReference type="AlphaFoldDB" id="A0A8J7YWQ7"/>
<feature type="transmembrane region" description="Helical" evidence="1">
    <location>
        <begin position="167"/>
        <end position="188"/>
    </location>
</feature>
<feature type="transmembrane region" description="Helical" evidence="1">
    <location>
        <begin position="299"/>
        <end position="318"/>
    </location>
</feature>
<feature type="transmembrane region" description="Helical" evidence="1">
    <location>
        <begin position="263"/>
        <end position="287"/>
    </location>
</feature>
<dbReference type="Proteomes" id="UP000646053">
    <property type="component" value="Unassembled WGS sequence"/>
</dbReference>
<keyword evidence="1" id="KW-0472">Membrane</keyword>
<keyword evidence="1" id="KW-1133">Transmembrane helix</keyword>
<dbReference type="EMBL" id="WVIE01000002">
    <property type="protein sequence ID" value="NDJ16019.1"/>
    <property type="molecule type" value="Genomic_DNA"/>
</dbReference>
<feature type="transmembrane region" description="Helical" evidence="1">
    <location>
        <begin position="200"/>
        <end position="219"/>
    </location>
</feature>
<accession>A0A8J7YWQ7</accession>
<feature type="signal peptide" evidence="2">
    <location>
        <begin position="1"/>
        <end position="25"/>
    </location>
</feature>
<comment type="caution">
    <text evidence="3">The sequence shown here is derived from an EMBL/GenBank/DDBJ whole genome shotgun (WGS) entry which is preliminary data.</text>
</comment>
<evidence type="ECO:0000256" key="1">
    <source>
        <dbReference type="SAM" id="Phobius"/>
    </source>
</evidence>
<protein>
    <submittedName>
        <fullName evidence="3">Uncharacterized protein</fullName>
    </submittedName>
</protein>
<evidence type="ECO:0000313" key="4">
    <source>
        <dbReference type="Proteomes" id="UP000646053"/>
    </source>
</evidence>
<dbReference type="RefSeq" id="WP_162421544.1">
    <property type="nucleotide sequence ID" value="NZ_WVIE01000002.1"/>
</dbReference>
<feature type="chain" id="PRO_5035314155" evidence="2">
    <location>
        <begin position="26"/>
        <end position="353"/>
    </location>
</feature>
<evidence type="ECO:0000313" key="3">
    <source>
        <dbReference type="EMBL" id="NDJ16019.1"/>
    </source>
</evidence>
<keyword evidence="2" id="KW-0732">Signal</keyword>